<keyword evidence="3" id="KW-0804">Transcription</keyword>
<feature type="domain" description="HTH lacI-type" evidence="4">
    <location>
        <begin position="12"/>
        <end position="66"/>
    </location>
</feature>
<dbReference type="GO" id="GO:0003700">
    <property type="term" value="F:DNA-binding transcription factor activity"/>
    <property type="evidence" value="ECO:0007669"/>
    <property type="project" value="TreeGrafter"/>
</dbReference>
<dbReference type="InterPro" id="IPR028082">
    <property type="entry name" value="Peripla_BP_I"/>
</dbReference>
<gene>
    <name evidence="5" type="ORF">BIGA_0855</name>
</gene>
<accession>A0A087ARK5</accession>
<evidence type="ECO:0000256" key="2">
    <source>
        <dbReference type="ARBA" id="ARBA00023125"/>
    </source>
</evidence>
<dbReference type="Gene3D" id="3.40.50.2300">
    <property type="match status" value="2"/>
</dbReference>
<dbReference type="Gene3D" id="1.10.260.40">
    <property type="entry name" value="lambda repressor-like DNA-binding domains"/>
    <property type="match status" value="1"/>
</dbReference>
<proteinExistence type="predicted"/>
<dbReference type="PROSITE" id="PS50932">
    <property type="entry name" value="HTH_LACI_2"/>
    <property type="match status" value="1"/>
</dbReference>
<dbReference type="InterPro" id="IPR046335">
    <property type="entry name" value="LacI/GalR-like_sensor"/>
</dbReference>
<evidence type="ECO:0000259" key="4">
    <source>
        <dbReference type="PROSITE" id="PS50932"/>
    </source>
</evidence>
<keyword evidence="1" id="KW-0805">Transcription regulation</keyword>
<evidence type="ECO:0000256" key="1">
    <source>
        <dbReference type="ARBA" id="ARBA00023015"/>
    </source>
</evidence>
<reference evidence="5 6" key="1">
    <citation type="submission" date="2014-03" db="EMBL/GenBank/DDBJ databases">
        <title>Genomics of Bifidobacteria.</title>
        <authorList>
            <person name="Ventura M."/>
            <person name="Milani C."/>
            <person name="Lugli G.A."/>
        </authorList>
    </citation>
    <scope>NUCLEOTIDE SEQUENCE [LARGE SCALE GENOMIC DNA]</scope>
    <source>
        <strain evidence="5 6">LMG 11586</strain>
    </source>
</reference>
<evidence type="ECO:0000256" key="3">
    <source>
        <dbReference type="ARBA" id="ARBA00023163"/>
    </source>
</evidence>
<dbReference type="InterPro" id="IPR000843">
    <property type="entry name" value="HTH_LacI"/>
</dbReference>
<dbReference type="AlphaFoldDB" id="A0A087ARK5"/>
<dbReference type="PANTHER" id="PTHR30146:SF109">
    <property type="entry name" value="HTH-TYPE TRANSCRIPTIONAL REGULATOR GALS"/>
    <property type="match status" value="1"/>
</dbReference>
<evidence type="ECO:0000313" key="6">
    <source>
        <dbReference type="Proteomes" id="UP000029046"/>
    </source>
</evidence>
<dbReference type="InterPro" id="IPR010982">
    <property type="entry name" value="Lambda_DNA-bd_dom_sf"/>
</dbReference>
<organism evidence="5 6">
    <name type="scientific">Bifidobacterium pullorum subsp. gallinarum</name>
    <dbReference type="NCBI Taxonomy" id="78344"/>
    <lineage>
        <taxon>Bacteria</taxon>
        <taxon>Bacillati</taxon>
        <taxon>Actinomycetota</taxon>
        <taxon>Actinomycetes</taxon>
        <taxon>Bifidobacteriales</taxon>
        <taxon>Bifidobacteriaceae</taxon>
        <taxon>Bifidobacterium</taxon>
    </lineage>
</organism>
<dbReference type="PROSITE" id="PS00356">
    <property type="entry name" value="HTH_LACI_1"/>
    <property type="match status" value="1"/>
</dbReference>
<dbReference type="Proteomes" id="UP000029046">
    <property type="component" value="Unassembled WGS sequence"/>
</dbReference>
<dbReference type="GO" id="GO:0000976">
    <property type="term" value="F:transcription cis-regulatory region binding"/>
    <property type="evidence" value="ECO:0007669"/>
    <property type="project" value="TreeGrafter"/>
</dbReference>
<comment type="caution">
    <text evidence="5">The sequence shown here is derived from an EMBL/GenBank/DDBJ whole genome shotgun (WGS) entry which is preliminary data.</text>
</comment>
<dbReference type="SMART" id="SM00354">
    <property type="entry name" value="HTH_LACI"/>
    <property type="match status" value="1"/>
</dbReference>
<dbReference type="SUPFAM" id="SSF53822">
    <property type="entry name" value="Periplasmic binding protein-like I"/>
    <property type="match status" value="1"/>
</dbReference>
<keyword evidence="6" id="KW-1185">Reference proteome</keyword>
<dbReference type="CDD" id="cd01392">
    <property type="entry name" value="HTH_LacI"/>
    <property type="match status" value="1"/>
</dbReference>
<sequence>MTAAKGRGGKRPSMFEVAKLAGVSHQTVSRVINHSPDVSEVTRAKVQAAIDRLGYRPSNSARALASQRSRTIGLIAGGLRFFGPISAISSIETMARAHELFMSVMLVHEAFCSQKDFETLCDTFDEQNVDAFIFLTPTDAMFSAACHAPVQQPRVLITSTHGAVDIRTAMAAIRPMDQRKVALVGIDQWGAMAEVMRLVAEYGHRRALYFAGPQEWRDAGTRLAAWRQLCAEHAVECVVEQCESWESAEAYTRMNHVLEDFGSRGAALPSLVVTANDSQAVGVMRALHEHRLRIPQDVSLVGFDDMPAMDNMLPPLTTVRPDFEQLGVAAMKQVLHLLGEGPEPTFAAASHGVGLVPAKVMLRNSLGPAAH</sequence>
<evidence type="ECO:0000313" key="5">
    <source>
        <dbReference type="EMBL" id="KFI61405.1"/>
    </source>
</evidence>
<dbReference type="Pfam" id="PF00356">
    <property type="entry name" value="LacI"/>
    <property type="match status" value="1"/>
</dbReference>
<protein>
    <submittedName>
        <fullName evidence="5">LacI-type transcriptional regulator</fullName>
    </submittedName>
</protein>
<dbReference type="SUPFAM" id="SSF47413">
    <property type="entry name" value="lambda repressor-like DNA-binding domains"/>
    <property type="match status" value="1"/>
</dbReference>
<dbReference type="Pfam" id="PF13377">
    <property type="entry name" value="Peripla_BP_3"/>
    <property type="match status" value="1"/>
</dbReference>
<dbReference type="EMBL" id="JGYX01000002">
    <property type="protein sequence ID" value="KFI61405.1"/>
    <property type="molecule type" value="Genomic_DNA"/>
</dbReference>
<dbReference type="PANTHER" id="PTHR30146">
    <property type="entry name" value="LACI-RELATED TRANSCRIPTIONAL REPRESSOR"/>
    <property type="match status" value="1"/>
</dbReference>
<name>A0A087ARK5_9BIFI</name>
<keyword evidence="2" id="KW-0238">DNA-binding</keyword>
<dbReference type="eggNOG" id="COG1609">
    <property type="taxonomic scope" value="Bacteria"/>
</dbReference>